<evidence type="ECO:0000313" key="2">
    <source>
        <dbReference type="EMBL" id="GGB54266.1"/>
    </source>
</evidence>
<organism evidence="2 3">
    <name type="scientific">Tistrella bauzanensis</name>
    <dbReference type="NCBI Taxonomy" id="657419"/>
    <lineage>
        <taxon>Bacteria</taxon>
        <taxon>Pseudomonadati</taxon>
        <taxon>Pseudomonadota</taxon>
        <taxon>Alphaproteobacteria</taxon>
        <taxon>Geminicoccales</taxon>
        <taxon>Geminicoccaceae</taxon>
        <taxon>Tistrella</taxon>
    </lineage>
</organism>
<dbReference type="InterPro" id="IPR029052">
    <property type="entry name" value="Metallo-depent_PP-like"/>
</dbReference>
<dbReference type="Gene3D" id="3.60.21.10">
    <property type="match status" value="1"/>
</dbReference>
<dbReference type="PANTHER" id="PTHR39323">
    <property type="entry name" value="BLR1149 PROTEIN"/>
    <property type="match status" value="1"/>
</dbReference>
<sequence length="269" mass="28652">MTGMMPPIAPHASATVRLGGHDFLADHSGALVWPAAAALLVADLHLEKGSAFAGRGVLLPPFDSRQTLINLEAAVARHRPRRIICLGDSFHDRGGPLRLPADDRRRLQALIAAHDWLWITGNHDESAAGVLGGGVARSVIEQGVALRHEASGAAEPGERLEISGHFHPKAIIRVRGRRLSRRCFAAGTADVVSGGDGPGSVGLARDGKGRARLILPAFGAYTGGLNVLDPAIRPLFRGGFDVWMLGTDGVHRLPSTRLDPDVQRQTNRH</sequence>
<dbReference type="EMBL" id="BMDZ01000057">
    <property type="protein sequence ID" value="GGB54266.1"/>
    <property type="molecule type" value="Genomic_DNA"/>
</dbReference>
<dbReference type="InterPro" id="IPR024173">
    <property type="entry name" value="Pesterase_MJ0037-like"/>
</dbReference>
<keyword evidence="3" id="KW-1185">Reference proteome</keyword>
<accession>A0ABQ1J0I4</accession>
<proteinExistence type="predicted"/>
<dbReference type="NCBIfam" id="TIGR04123">
    <property type="entry name" value="P_estr_lig_assc"/>
    <property type="match status" value="1"/>
</dbReference>
<protein>
    <submittedName>
        <fullName evidence="2">Metallophosphatase</fullName>
    </submittedName>
</protein>
<dbReference type="Proteomes" id="UP000603352">
    <property type="component" value="Unassembled WGS sequence"/>
</dbReference>
<reference evidence="3" key="1">
    <citation type="journal article" date="2019" name="Int. J. Syst. Evol. Microbiol.">
        <title>The Global Catalogue of Microorganisms (GCM) 10K type strain sequencing project: providing services to taxonomists for standard genome sequencing and annotation.</title>
        <authorList>
            <consortium name="The Broad Institute Genomics Platform"/>
            <consortium name="The Broad Institute Genome Sequencing Center for Infectious Disease"/>
            <person name="Wu L."/>
            <person name="Ma J."/>
        </authorList>
    </citation>
    <scope>NUCLEOTIDE SEQUENCE [LARGE SCALE GENOMIC DNA]</scope>
    <source>
        <strain evidence="3">CGMCC 1.10188</strain>
    </source>
</reference>
<dbReference type="PANTHER" id="PTHR39323:SF1">
    <property type="entry name" value="BLR1149 PROTEIN"/>
    <property type="match status" value="1"/>
</dbReference>
<comment type="caution">
    <text evidence="2">The sequence shown here is derived from an EMBL/GenBank/DDBJ whole genome shotgun (WGS) entry which is preliminary data.</text>
</comment>
<dbReference type="Pfam" id="PF00149">
    <property type="entry name" value="Metallophos"/>
    <property type="match status" value="1"/>
</dbReference>
<name>A0ABQ1J0I4_9PROT</name>
<dbReference type="InterPro" id="IPR026336">
    <property type="entry name" value="PdeM-like"/>
</dbReference>
<dbReference type="PIRSF" id="PIRSF000887">
    <property type="entry name" value="Pesterase_MJ0037"/>
    <property type="match status" value="1"/>
</dbReference>
<feature type="domain" description="Calcineurin-like phosphoesterase" evidence="1">
    <location>
        <begin position="39"/>
        <end position="125"/>
    </location>
</feature>
<evidence type="ECO:0000259" key="1">
    <source>
        <dbReference type="Pfam" id="PF00149"/>
    </source>
</evidence>
<gene>
    <name evidence="2" type="ORF">GCM10011505_39040</name>
</gene>
<dbReference type="InterPro" id="IPR004843">
    <property type="entry name" value="Calcineurin-like_PHP"/>
</dbReference>
<evidence type="ECO:0000313" key="3">
    <source>
        <dbReference type="Proteomes" id="UP000603352"/>
    </source>
</evidence>
<dbReference type="SUPFAM" id="SSF56300">
    <property type="entry name" value="Metallo-dependent phosphatases"/>
    <property type="match status" value="1"/>
</dbReference>